<evidence type="ECO:0000256" key="4">
    <source>
        <dbReference type="ARBA" id="ARBA00023136"/>
    </source>
</evidence>
<dbReference type="Pfam" id="PF04335">
    <property type="entry name" value="VirB8"/>
    <property type="match status" value="1"/>
</dbReference>
<dbReference type="SUPFAM" id="SSF54427">
    <property type="entry name" value="NTF2-like"/>
    <property type="match status" value="1"/>
</dbReference>
<evidence type="ECO:0000256" key="5">
    <source>
        <dbReference type="SAM" id="Phobius"/>
    </source>
</evidence>
<evidence type="ECO:0000313" key="8">
    <source>
        <dbReference type="Proteomes" id="UP000239469"/>
    </source>
</evidence>
<name>A0A2S9WZ97_9NEIS</name>
<sequence>MKRSVGKGTVKGDELTRQQVLGGSNKVRRERNRAYLFGGLLLLCLAGALVAVTVLSVIHTVIPVIAVLDNNGHVIKQQVVQKDAIVAEEAIVQSNLHAFVRDCNTFDPAWRQHLSDLCRLRSTPAVAEQYDREIAPDNPQNPYYQLPSGGKRRAQITGFSKLEDNAYQVMFKSLTERPGAEPLVDYFTALVRFNFTAQPMALGDVWENPLGFVVTAYRRDQELSRK</sequence>
<dbReference type="AlphaFoldDB" id="A0A2S9WZ97"/>
<evidence type="ECO:0000256" key="1">
    <source>
        <dbReference type="ARBA" id="ARBA00004167"/>
    </source>
</evidence>
<gene>
    <name evidence="7" type="ORF">BUE93_20325</name>
</gene>
<proteinExistence type="predicted"/>
<dbReference type="InterPro" id="IPR007430">
    <property type="entry name" value="VirB8"/>
</dbReference>
<comment type="caution">
    <text evidence="7">The sequence shown here is derived from an EMBL/GenBank/DDBJ whole genome shotgun (WGS) entry which is preliminary data.</text>
</comment>
<dbReference type="RefSeq" id="WP_106078038.1">
    <property type="nucleotide sequence ID" value="NZ_MTBD01000037.1"/>
</dbReference>
<accession>A0A2S9WZ97</accession>
<evidence type="ECO:0000256" key="2">
    <source>
        <dbReference type="ARBA" id="ARBA00022692"/>
    </source>
</evidence>
<evidence type="ECO:0000313" key="7">
    <source>
        <dbReference type="EMBL" id="PRP68795.1"/>
    </source>
</evidence>
<dbReference type="EMBL" id="MTBD01000037">
    <property type="protein sequence ID" value="PRP68795.1"/>
    <property type="molecule type" value="Genomic_DNA"/>
</dbReference>
<evidence type="ECO:0000259" key="6">
    <source>
        <dbReference type="Pfam" id="PF04335"/>
    </source>
</evidence>
<reference evidence="7 8" key="1">
    <citation type="submission" date="2017-01" db="EMBL/GenBank/DDBJ databases">
        <title>New insights into the genetic diversity of Chromobacterium isolated from tropical freshwater lake.</title>
        <authorList>
            <person name="Santos A.B."/>
            <person name="Nascimento A.M."/>
            <person name="Da Silva P.C."/>
        </authorList>
    </citation>
    <scope>NUCLEOTIDE SEQUENCE [LARGE SCALE GENOMIC DNA]</scope>
    <source>
        <strain evidence="7 8">56AF</strain>
    </source>
</reference>
<keyword evidence="3 5" id="KW-1133">Transmembrane helix</keyword>
<feature type="domain" description="Bacterial virulence protein VirB8" evidence="6">
    <location>
        <begin position="26"/>
        <end position="222"/>
    </location>
</feature>
<dbReference type="OrthoDB" id="9816242at2"/>
<dbReference type="GO" id="GO:0016020">
    <property type="term" value="C:membrane"/>
    <property type="evidence" value="ECO:0007669"/>
    <property type="project" value="UniProtKB-SubCell"/>
</dbReference>
<dbReference type="Proteomes" id="UP000239469">
    <property type="component" value="Unassembled WGS sequence"/>
</dbReference>
<comment type="subcellular location">
    <subcellularLocation>
        <location evidence="1">Membrane</location>
        <topology evidence="1">Single-pass membrane protein</topology>
    </subcellularLocation>
</comment>
<dbReference type="Gene3D" id="3.10.450.230">
    <property type="entry name" value="VirB8 protein"/>
    <property type="match status" value="1"/>
</dbReference>
<protein>
    <submittedName>
        <fullName evidence="7">Type VI secretion protein</fullName>
    </submittedName>
</protein>
<organism evidence="7 8">
    <name type="scientific">Chromobacterium amazonense</name>
    <dbReference type="NCBI Taxonomy" id="1382803"/>
    <lineage>
        <taxon>Bacteria</taxon>
        <taxon>Pseudomonadati</taxon>
        <taxon>Pseudomonadota</taxon>
        <taxon>Betaproteobacteria</taxon>
        <taxon>Neisseriales</taxon>
        <taxon>Chromobacteriaceae</taxon>
        <taxon>Chromobacterium</taxon>
    </lineage>
</organism>
<keyword evidence="4 5" id="KW-0472">Membrane</keyword>
<evidence type="ECO:0000256" key="3">
    <source>
        <dbReference type="ARBA" id="ARBA00022989"/>
    </source>
</evidence>
<keyword evidence="2 5" id="KW-0812">Transmembrane</keyword>
<dbReference type="InterPro" id="IPR032710">
    <property type="entry name" value="NTF2-like_dom_sf"/>
</dbReference>
<dbReference type="CDD" id="cd16424">
    <property type="entry name" value="VirB8"/>
    <property type="match status" value="1"/>
</dbReference>
<feature type="transmembrane region" description="Helical" evidence="5">
    <location>
        <begin position="34"/>
        <end position="58"/>
    </location>
</feature>